<dbReference type="RefSeq" id="WP_171621725.1">
    <property type="nucleotide sequence ID" value="NZ_CP053698.1"/>
</dbReference>
<dbReference type="EMBL" id="JABFOQ010000001">
    <property type="protein sequence ID" value="NOJ74411.1"/>
    <property type="molecule type" value="Genomic_DNA"/>
</dbReference>
<evidence type="ECO:0000256" key="1">
    <source>
        <dbReference type="SAM" id="SignalP"/>
    </source>
</evidence>
<keyword evidence="3" id="KW-1185">Reference proteome</keyword>
<sequence>MKKILSGFFFLALISAQAQSVTDYKYVIVPDKFTDFAKEDYQLNTALKIALKKKEFEIVNEKSIPLDIQINPCLAAKANIENTSVAFRNKLKVTFSDCNNTVFDSYEGMSKEKEFAKGYQEALSVAMSHVKKQNAKALPLTKIEKGSSITTETIKPKGDVIAAKKEIAEADIYKLDGKNYIKTVTKNNEFVLIDKHNSKVIAQFYPASQQNVYHVTVVSANGNYETIGYTNDQNIIIEYKTADKSWSTTTYTK</sequence>
<evidence type="ECO:0008006" key="4">
    <source>
        <dbReference type="Google" id="ProtNLM"/>
    </source>
</evidence>
<reference evidence="2 3" key="1">
    <citation type="submission" date="2020-05" db="EMBL/GenBank/DDBJ databases">
        <title>Tigecycline resistant gene in Empedobacter stercoris.</title>
        <authorList>
            <person name="Chen Y."/>
            <person name="Cheng Y."/>
            <person name="Zhou K."/>
        </authorList>
    </citation>
    <scope>NUCLEOTIDE SEQUENCE [LARGE SCALE GENOMIC DNA]</scope>
    <source>
        <strain evidence="2 3">ES202</strain>
    </source>
</reference>
<keyword evidence="1" id="KW-0732">Signal</keyword>
<comment type="caution">
    <text evidence="2">The sequence shown here is derived from an EMBL/GenBank/DDBJ whole genome shotgun (WGS) entry which is preliminary data.</text>
</comment>
<name>A0ABX1WIC1_9FLAO</name>
<protein>
    <recommendedName>
        <fullName evidence="4">PepSY domain-containing protein</fullName>
    </recommendedName>
</protein>
<dbReference type="Proteomes" id="UP000580344">
    <property type="component" value="Unassembled WGS sequence"/>
</dbReference>
<accession>A0ABX1WIC1</accession>
<proteinExistence type="predicted"/>
<feature type="signal peptide" evidence="1">
    <location>
        <begin position="1"/>
        <end position="20"/>
    </location>
</feature>
<evidence type="ECO:0000313" key="3">
    <source>
        <dbReference type="Proteomes" id="UP000580344"/>
    </source>
</evidence>
<gene>
    <name evidence="2" type="ORF">HMH06_00875</name>
</gene>
<evidence type="ECO:0000313" key="2">
    <source>
        <dbReference type="EMBL" id="NOJ74411.1"/>
    </source>
</evidence>
<organism evidence="2 3">
    <name type="scientific">Empedobacter stercoris</name>
    <dbReference type="NCBI Taxonomy" id="1628248"/>
    <lineage>
        <taxon>Bacteria</taxon>
        <taxon>Pseudomonadati</taxon>
        <taxon>Bacteroidota</taxon>
        <taxon>Flavobacteriia</taxon>
        <taxon>Flavobacteriales</taxon>
        <taxon>Weeksellaceae</taxon>
        <taxon>Empedobacter</taxon>
    </lineage>
</organism>
<feature type="chain" id="PRO_5046292006" description="PepSY domain-containing protein" evidence="1">
    <location>
        <begin position="21"/>
        <end position="253"/>
    </location>
</feature>